<evidence type="ECO:0000313" key="4">
    <source>
        <dbReference type="Proteomes" id="UP001278766"/>
    </source>
</evidence>
<keyword evidence="2" id="KW-1133">Transmembrane helix</keyword>
<name>A0AAE0HHH0_9PEZI</name>
<feature type="transmembrane region" description="Helical" evidence="2">
    <location>
        <begin position="735"/>
        <end position="758"/>
    </location>
</feature>
<feature type="region of interest" description="Disordered" evidence="1">
    <location>
        <begin position="1"/>
        <end position="73"/>
    </location>
</feature>
<keyword evidence="2" id="KW-0472">Membrane</keyword>
<dbReference type="Proteomes" id="UP001278766">
    <property type="component" value="Unassembled WGS sequence"/>
</dbReference>
<keyword evidence="2" id="KW-0812">Transmembrane</keyword>
<dbReference type="GeneID" id="87834678"/>
<feature type="transmembrane region" description="Helical" evidence="2">
    <location>
        <begin position="770"/>
        <end position="788"/>
    </location>
</feature>
<organism evidence="3 4">
    <name type="scientific">Chaetomium fimeti</name>
    <dbReference type="NCBI Taxonomy" id="1854472"/>
    <lineage>
        <taxon>Eukaryota</taxon>
        <taxon>Fungi</taxon>
        <taxon>Dikarya</taxon>
        <taxon>Ascomycota</taxon>
        <taxon>Pezizomycotina</taxon>
        <taxon>Sordariomycetes</taxon>
        <taxon>Sordariomycetidae</taxon>
        <taxon>Sordariales</taxon>
        <taxon>Chaetomiaceae</taxon>
        <taxon>Chaetomium</taxon>
    </lineage>
</organism>
<feature type="transmembrane region" description="Helical" evidence="2">
    <location>
        <begin position="531"/>
        <end position="556"/>
    </location>
</feature>
<keyword evidence="4" id="KW-1185">Reference proteome</keyword>
<feature type="compositionally biased region" description="Basic and acidic residues" evidence="1">
    <location>
        <begin position="42"/>
        <end position="57"/>
    </location>
</feature>
<evidence type="ECO:0000256" key="1">
    <source>
        <dbReference type="SAM" id="MobiDB-lite"/>
    </source>
</evidence>
<feature type="compositionally biased region" description="Basic and acidic residues" evidence="1">
    <location>
        <begin position="468"/>
        <end position="477"/>
    </location>
</feature>
<evidence type="ECO:0000313" key="3">
    <source>
        <dbReference type="EMBL" id="KAK3296662.1"/>
    </source>
</evidence>
<sequence length="958" mass="106781">MDTDPQLPRPVTADKSNSPITTRLGNTLKRLIDRMASSTPSDENKTKTPPDDRDNHVDNNNTDNGDGPAMPSLSLDISRAAVVDKVHEHRCFRQPEVAQDIEVTDLPVFDSVTPYGVNGEVQSQLWSKEVTRLVVAVNGNEPPDFPSSADFAVDSRKAYELLATVSDIVFQALHVVIYDAECLLAEHSPSYCDHGTMERSRTSLYFLCNRDDDDDDEKSDYDPEVLRRHRADIFAFVDFCTAIFARILCGGTEKMSVAVGMVALLAKISTKLKVVSANLRDIAQTSIDNGTQYSQAEGLNDKRLRRGGLPPKPPAVGAGGDSSQTQQEEQQQQQRQDRFTSDPLTGRGGSTGLGSDPEQWNKFLRSKKDVLRQFYMGQCKLLRDGLLETFFHLVIRVRGNNKLISRSFTRYELCATVYETGFERFRTFVFQDQTGYFSGSGHSYNIRCASHAFHITNAIVMRIERKKTAEKTTEMDGGHSSNDMGSDNESIGTQITASYSREREEPKESESSQLTHLQQQQQQQQRHIPRIYLTLGSMNNVIAVLVPLLFTTPLLVHNVAIYLASTNTSVVQETEPVIVRPQYRVSAFFCLDTEEYREAQRQQREQQREHKARGTHRNSDPRSLSNSLIHRGGLLAGEKVAKIGRVGTFPFVTPGDNSGWLSFLGRGGAGGGDVRTSRAGPSGMAKGEGAVPAPVITNFDSSERIRKHRKQLDMAGDKMRAWVLEEKGVMVRCRLYVTTVMLVCTVLVVGGIAVGISVGDRIAGVDPFNITTYCWVLAAFVVLVAKSVRVHEWPWNDFLYDRVLCRSVSELSSVTSIHEQLILAYLLQTEKTSFLTTRGPFNAVFNRRSDDGFSIDRPLSMWAMLISGLLPVEVHSLYGRGLVCLDLRRGETFDAVPKSPELCVASLETNAKMRLVCERLQDQAVNPSTGTVRIRLERADMVRYKAVGFYGNDKAVFI</sequence>
<feature type="compositionally biased region" description="Polar residues" evidence="1">
    <location>
        <begin position="479"/>
        <end position="497"/>
    </location>
</feature>
<feature type="region of interest" description="Disordered" evidence="1">
    <location>
        <begin position="468"/>
        <end position="522"/>
    </location>
</feature>
<reference evidence="3" key="1">
    <citation type="journal article" date="2023" name="Mol. Phylogenet. Evol.">
        <title>Genome-scale phylogeny and comparative genomics of the fungal order Sordariales.</title>
        <authorList>
            <person name="Hensen N."/>
            <person name="Bonometti L."/>
            <person name="Westerberg I."/>
            <person name="Brannstrom I.O."/>
            <person name="Guillou S."/>
            <person name="Cros-Aarteil S."/>
            <person name="Calhoun S."/>
            <person name="Haridas S."/>
            <person name="Kuo A."/>
            <person name="Mondo S."/>
            <person name="Pangilinan J."/>
            <person name="Riley R."/>
            <person name="LaButti K."/>
            <person name="Andreopoulos B."/>
            <person name="Lipzen A."/>
            <person name="Chen C."/>
            <person name="Yan M."/>
            <person name="Daum C."/>
            <person name="Ng V."/>
            <person name="Clum A."/>
            <person name="Steindorff A."/>
            <person name="Ohm R.A."/>
            <person name="Martin F."/>
            <person name="Silar P."/>
            <person name="Natvig D.O."/>
            <person name="Lalanne C."/>
            <person name="Gautier V."/>
            <person name="Ament-Velasquez S.L."/>
            <person name="Kruys A."/>
            <person name="Hutchinson M.I."/>
            <person name="Powell A.J."/>
            <person name="Barry K."/>
            <person name="Miller A.N."/>
            <person name="Grigoriev I.V."/>
            <person name="Debuchy R."/>
            <person name="Gladieux P."/>
            <person name="Hiltunen Thoren M."/>
            <person name="Johannesson H."/>
        </authorList>
    </citation>
    <scope>NUCLEOTIDE SEQUENCE</scope>
    <source>
        <strain evidence="3">CBS 168.71</strain>
    </source>
</reference>
<feature type="region of interest" description="Disordered" evidence="1">
    <location>
        <begin position="293"/>
        <end position="359"/>
    </location>
</feature>
<feature type="region of interest" description="Disordered" evidence="1">
    <location>
        <begin position="599"/>
        <end position="627"/>
    </location>
</feature>
<feature type="compositionally biased region" description="Low complexity" evidence="1">
    <location>
        <begin position="321"/>
        <end position="334"/>
    </location>
</feature>
<accession>A0AAE0HHH0</accession>
<dbReference type="AlphaFoldDB" id="A0AAE0HHH0"/>
<feature type="compositionally biased region" description="Basic and acidic residues" evidence="1">
    <location>
        <begin position="500"/>
        <end position="510"/>
    </location>
</feature>
<reference evidence="3" key="2">
    <citation type="submission" date="2023-06" db="EMBL/GenBank/DDBJ databases">
        <authorList>
            <consortium name="Lawrence Berkeley National Laboratory"/>
            <person name="Haridas S."/>
            <person name="Hensen N."/>
            <person name="Bonometti L."/>
            <person name="Westerberg I."/>
            <person name="Brannstrom I.O."/>
            <person name="Guillou S."/>
            <person name="Cros-Aarteil S."/>
            <person name="Calhoun S."/>
            <person name="Kuo A."/>
            <person name="Mondo S."/>
            <person name="Pangilinan J."/>
            <person name="Riley R."/>
            <person name="Labutti K."/>
            <person name="Andreopoulos B."/>
            <person name="Lipzen A."/>
            <person name="Chen C."/>
            <person name="Yanf M."/>
            <person name="Daum C."/>
            <person name="Ng V."/>
            <person name="Clum A."/>
            <person name="Steindorff A."/>
            <person name="Ohm R."/>
            <person name="Martin F."/>
            <person name="Silar P."/>
            <person name="Natvig D."/>
            <person name="Lalanne C."/>
            <person name="Gautier V."/>
            <person name="Ament-Velasquez S.L."/>
            <person name="Kruys A."/>
            <person name="Hutchinson M.I."/>
            <person name="Powell A.J."/>
            <person name="Barry K."/>
            <person name="Miller A.N."/>
            <person name="Grigoriev I.V."/>
            <person name="Debuchy R."/>
            <person name="Gladieux P."/>
            <person name="Thoren M.H."/>
            <person name="Johannesson H."/>
        </authorList>
    </citation>
    <scope>NUCLEOTIDE SEQUENCE</scope>
    <source>
        <strain evidence="3">CBS 168.71</strain>
    </source>
</reference>
<feature type="compositionally biased region" description="Basic and acidic residues" evidence="1">
    <location>
        <begin position="599"/>
        <end position="609"/>
    </location>
</feature>
<dbReference type="RefSeq" id="XP_062660176.1">
    <property type="nucleotide sequence ID" value="XM_062797730.1"/>
</dbReference>
<gene>
    <name evidence="3" type="ORF">B0H64DRAFT_106488</name>
</gene>
<feature type="compositionally biased region" description="Polar residues" evidence="1">
    <location>
        <begin position="14"/>
        <end position="25"/>
    </location>
</feature>
<comment type="caution">
    <text evidence="3">The sequence shown here is derived from an EMBL/GenBank/DDBJ whole genome shotgun (WGS) entry which is preliminary data.</text>
</comment>
<protein>
    <submittedName>
        <fullName evidence="3">Uncharacterized protein</fullName>
    </submittedName>
</protein>
<evidence type="ECO:0000256" key="2">
    <source>
        <dbReference type="SAM" id="Phobius"/>
    </source>
</evidence>
<dbReference type="EMBL" id="JAUEPN010000003">
    <property type="protein sequence ID" value="KAK3296662.1"/>
    <property type="molecule type" value="Genomic_DNA"/>
</dbReference>
<proteinExistence type="predicted"/>